<dbReference type="SUPFAM" id="SSF56059">
    <property type="entry name" value="Glutathione synthetase ATP-binding domain-like"/>
    <property type="match status" value="1"/>
</dbReference>
<accession>A0A7X0RVJ6</accession>
<protein>
    <submittedName>
        <fullName evidence="3">YheC/YheD family protein</fullName>
    </submittedName>
</protein>
<keyword evidence="1" id="KW-0067">ATP-binding</keyword>
<evidence type="ECO:0000313" key="4">
    <source>
        <dbReference type="Proteomes" id="UP000547209"/>
    </source>
</evidence>
<name>A0A7X0RVJ6_9BACL</name>
<dbReference type="Pfam" id="PF14398">
    <property type="entry name" value="ATPgrasp_YheCD"/>
    <property type="match status" value="1"/>
</dbReference>
<evidence type="ECO:0000313" key="3">
    <source>
        <dbReference type="EMBL" id="MBB6674413.1"/>
    </source>
</evidence>
<gene>
    <name evidence="3" type="ORF">H7C19_27390</name>
</gene>
<keyword evidence="4" id="KW-1185">Reference proteome</keyword>
<reference evidence="3 4" key="1">
    <citation type="submission" date="2020-08" db="EMBL/GenBank/DDBJ databases">
        <title>Cohnella phylogeny.</title>
        <authorList>
            <person name="Dunlap C."/>
        </authorList>
    </citation>
    <scope>NUCLEOTIDE SEQUENCE [LARGE SCALE GENOMIC DNA]</scope>
    <source>
        <strain evidence="3 4">DSM 28246</strain>
    </source>
</reference>
<dbReference type="GO" id="GO:0046872">
    <property type="term" value="F:metal ion binding"/>
    <property type="evidence" value="ECO:0007669"/>
    <property type="project" value="InterPro"/>
</dbReference>
<feature type="domain" description="ATP-grasp" evidence="2">
    <location>
        <begin position="18"/>
        <end position="247"/>
    </location>
</feature>
<keyword evidence="1" id="KW-0547">Nucleotide-binding</keyword>
<dbReference type="Gene3D" id="3.30.470.20">
    <property type="entry name" value="ATP-grasp fold, B domain"/>
    <property type="match status" value="1"/>
</dbReference>
<evidence type="ECO:0000259" key="2">
    <source>
        <dbReference type="PROSITE" id="PS50975"/>
    </source>
</evidence>
<dbReference type="InterPro" id="IPR026838">
    <property type="entry name" value="YheC/D"/>
</dbReference>
<dbReference type="Proteomes" id="UP000547209">
    <property type="component" value="Unassembled WGS sequence"/>
</dbReference>
<dbReference type="EMBL" id="JACJVP010000046">
    <property type="protein sequence ID" value="MBB6674413.1"/>
    <property type="molecule type" value="Genomic_DNA"/>
</dbReference>
<dbReference type="RefSeq" id="WP_185672273.1">
    <property type="nucleotide sequence ID" value="NZ_JACJVP010000046.1"/>
</dbReference>
<dbReference type="AlphaFoldDB" id="A0A7X0RVJ6"/>
<comment type="caution">
    <text evidence="3">The sequence shown here is derived from an EMBL/GenBank/DDBJ whole genome shotgun (WGS) entry which is preliminary data.</text>
</comment>
<dbReference type="PROSITE" id="PS50975">
    <property type="entry name" value="ATP_GRASP"/>
    <property type="match status" value="1"/>
</dbReference>
<organism evidence="3 4">
    <name type="scientific">Cohnella nanjingensis</name>
    <dbReference type="NCBI Taxonomy" id="1387779"/>
    <lineage>
        <taxon>Bacteria</taxon>
        <taxon>Bacillati</taxon>
        <taxon>Bacillota</taxon>
        <taxon>Bacilli</taxon>
        <taxon>Bacillales</taxon>
        <taxon>Paenibacillaceae</taxon>
        <taxon>Cohnella</taxon>
    </lineage>
</organism>
<proteinExistence type="predicted"/>
<sequence>MPIRRVRSKWAKTDALLASPEMKEFVPVTRKFDLRTVREMLHQLGMVYVKPVHGTFGRGVIRVEYVAGLPSPYRFQSGERLYRFDTFDAMYAKLLQVKKPRDYLVQQGIELLRHDGRRFDFRIMVQHNPAGRWASTGIIGRLSHPRKIVTNYHSGGTPLPFEALMQEACAKNGADLGEYRERLRTLGVRVAKTLELRFPGLKEIGIDVAIDQEMKPWILEVNTLPDPYIFLRLRDRSVYRRIRAYAVAYGRFPKTARRRRIN</sequence>
<dbReference type="GO" id="GO:0005524">
    <property type="term" value="F:ATP binding"/>
    <property type="evidence" value="ECO:0007669"/>
    <property type="project" value="UniProtKB-UniRule"/>
</dbReference>
<dbReference type="InterPro" id="IPR011761">
    <property type="entry name" value="ATP-grasp"/>
</dbReference>
<evidence type="ECO:0000256" key="1">
    <source>
        <dbReference type="PROSITE-ProRule" id="PRU00409"/>
    </source>
</evidence>